<dbReference type="InterPro" id="IPR006121">
    <property type="entry name" value="HMA_dom"/>
</dbReference>
<comment type="subcellular location">
    <subcellularLocation>
        <location evidence="11">Cell membrane</location>
    </subcellularLocation>
    <subcellularLocation>
        <location evidence="1">Endomembrane system</location>
        <topology evidence="1">Multi-pass membrane protein</topology>
    </subcellularLocation>
</comment>
<gene>
    <name evidence="13" type="ORF">F7D13_17050</name>
</gene>
<evidence type="ECO:0000256" key="11">
    <source>
        <dbReference type="RuleBase" id="RU362081"/>
    </source>
</evidence>
<keyword evidence="11" id="KW-1003">Cell membrane</keyword>
<dbReference type="InterPro" id="IPR019734">
    <property type="entry name" value="TPR_rpt"/>
</dbReference>
<dbReference type="InterPro" id="IPR023299">
    <property type="entry name" value="ATPase_P-typ_cyto_dom_N"/>
</dbReference>
<dbReference type="Pfam" id="PF00515">
    <property type="entry name" value="TPR_1"/>
    <property type="match status" value="2"/>
</dbReference>
<dbReference type="Gene3D" id="3.40.50.1000">
    <property type="entry name" value="HAD superfamily/HAD-like"/>
    <property type="match status" value="1"/>
</dbReference>
<dbReference type="Pfam" id="PF00403">
    <property type="entry name" value="HMA"/>
    <property type="match status" value="1"/>
</dbReference>
<feature type="transmembrane region" description="Helical" evidence="11">
    <location>
        <begin position="510"/>
        <end position="532"/>
    </location>
</feature>
<keyword evidence="6 11" id="KW-0067">ATP-binding</keyword>
<dbReference type="Proteomes" id="UP000424673">
    <property type="component" value="Plasmid unnamed1"/>
</dbReference>
<keyword evidence="8 11" id="KW-1133">Transmembrane helix</keyword>
<dbReference type="CDD" id="cd02094">
    <property type="entry name" value="P-type_ATPase_Cu-like"/>
    <property type="match status" value="1"/>
</dbReference>
<evidence type="ECO:0000256" key="4">
    <source>
        <dbReference type="ARBA" id="ARBA00022723"/>
    </source>
</evidence>
<dbReference type="SFLD" id="SFLDF00027">
    <property type="entry name" value="p-type_atpase"/>
    <property type="match status" value="1"/>
</dbReference>
<evidence type="ECO:0000256" key="7">
    <source>
        <dbReference type="ARBA" id="ARBA00022967"/>
    </source>
</evidence>
<evidence type="ECO:0000256" key="5">
    <source>
        <dbReference type="ARBA" id="ARBA00022741"/>
    </source>
</evidence>
<dbReference type="Pfam" id="PF13432">
    <property type="entry name" value="TPR_16"/>
    <property type="match status" value="1"/>
</dbReference>
<dbReference type="SUPFAM" id="SSF48452">
    <property type="entry name" value="TPR-like"/>
    <property type="match status" value="1"/>
</dbReference>
<evidence type="ECO:0000256" key="1">
    <source>
        <dbReference type="ARBA" id="ARBA00004127"/>
    </source>
</evidence>
<comment type="similarity">
    <text evidence="2 11">Belongs to the cation transport ATPase (P-type) (TC 3.A.3) family. Type IB subfamily.</text>
</comment>
<dbReference type="InterPro" id="IPR023214">
    <property type="entry name" value="HAD_sf"/>
</dbReference>
<dbReference type="Pfam" id="PF00702">
    <property type="entry name" value="Hydrolase"/>
    <property type="match status" value="1"/>
</dbReference>
<dbReference type="PROSITE" id="PS00154">
    <property type="entry name" value="ATPASE_E1_E2"/>
    <property type="match status" value="1"/>
</dbReference>
<keyword evidence="13" id="KW-0614">Plasmid</keyword>
<evidence type="ECO:0000256" key="9">
    <source>
        <dbReference type="ARBA" id="ARBA00023136"/>
    </source>
</evidence>
<dbReference type="PROSITE" id="PS50846">
    <property type="entry name" value="HMA_2"/>
    <property type="match status" value="1"/>
</dbReference>
<accession>A0ABX6ENZ4</accession>
<dbReference type="InterPro" id="IPR018303">
    <property type="entry name" value="ATPase_P-typ_P_site"/>
</dbReference>
<feature type="transmembrane region" description="Helical" evidence="11">
    <location>
        <begin position="317"/>
        <end position="337"/>
    </location>
</feature>
<dbReference type="PROSITE" id="PS50005">
    <property type="entry name" value="TPR"/>
    <property type="match status" value="6"/>
</dbReference>
<keyword evidence="7" id="KW-1278">Translocase</keyword>
<dbReference type="Gene3D" id="3.30.70.100">
    <property type="match status" value="1"/>
</dbReference>
<feature type="repeat" description="TPR" evidence="10">
    <location>
        <begin position="175"/>
        <end position="208"/>
    </location>
</feature>
<feature type="repeat" description="TPR" evidence="10">
    <location>
        <begin position="141"/>
        <end position="174"/>
    </location>
</feature>
<evidence type="ECO:0000259" key="12">
    <source>
        <dbReference type="PROSITE" id="PS50846"/>
    </source>
</evidence>
<evidence type="ECO:0000256" key="8">
    <source>
        <dbReference type="ARBA" id="ARBA00022989"/>
    </source>
</evidence>
<sequence>MAHISRFRVFAKSKMPFLLRVTLIGLFCVCLSAPGFAESSRWARCRGADPDVRIAGCTEIIVRGSRESKRNQLRAYVNRGAAYRALGAFDRALADFDRALQLDPRSALALTERASTYRAKGELDHAIADYDRALRLDENSTTAYDGRATVYLGKGDLDKALADFNEAVRLDPRSAAFHVDRGAVYQAQGDFDRAIADYDEAIERDPKLASAYNDRGLAFSAKGDFDKALADFSTALELDLKFTDAFVSRAHVYRAKQDLDHARRDLEAALRLDPQLASAKDILDEVNRLPAERAAPLPRTTPTVPLATSAPSVSDRLIISAAITGLALIAFVVWFFWRKRAKGLPAVETAGIKTATLKTATLDVGGMLSMLDYLAVEKQLRRADGVQRATASIASNSATVEYDESVTSLEALKDKIDACGFHCAGEIVPEHICEPHPGHGRAPGIPATPMSRGMAHEMGHAAGMDMQAMARDMRNRFWISLVFSAPIFLYSPMGMSFISLKPPFGMELNHFLFVLASAAIIYPAWPFAVSAVRALRNGVLNMAVLVLLSVGTGYLFSVGATFFFKGEQFYEAAAVLLVFILLGHWLEMRARAGASEAIRALLDLAPPMATVLRDGGEVEIPTAEVLMGDTVVIRPGNKIPVDGAVTEGNSQVDESMLTGESMPVGKKPGDTVIGATINKSGAFHYTATKIGADTALAQIVKLVQEAQNSKAPAQLLADRAAQWLVLAAIVIGLLTFGIWFWWLGQPLLFAMTLTITVFVIACPDALGLATPMAIMVGTGLGAMNGILFKNAAALEDATKLDVIIFDKTGTLTVGQPEVVEVVSAKGETAEIVLTSAASVEQGSDHPLAQAIARRAQGLVVPAQKGFENIEGMGARAEVNDDIVYLGNRRLMDEQKLDLGALAVEAQRLQGAGRTVVHVARAGKVIGLIAIADAPRPSAAATVAKLRERGVQVAMLTGDNASTAQRIARDLGLDIVLADVLPGQKAGKVKELQAQGKKVGMVGDGVNDAPALIQADVGFAIGAGTDVAIESADVVLMKSDPYDVVGALELSRATLRKMHQNLWWAVGYNVIAFPLASGIFYPFLLSPEIAALAMSGSSALVAVNALMLKRTKLAGIARYSSVQKGAPRPTEATA</sequence>
<feature type="transmembrane region" description="Helical" evidence="11">
    <location>
        <begin position="1088"/>
        <end position="1107"/>
    </location>
</feature>
<feature type="repeat" description="TPR" evidence="10">
    <location>
        <begin position="209"/>
        <end position="242"/>
    </location>
</feature>
<dbReference type="PRINTS" id="PR00119">
    <property type="entry name" value="CATATPASE"/>
</dbReference>
<dbReference type="InterPro" id="IPR011990">
    <property type="entry name" value="TPR-like_helical_dom_sf"/>
</dbReference>
<feature type="repeat" description="TPR" evidence="10">
    <location>
        <begin position="107"/>
        <end position="140"/>
    </location>
</feature>
<dbReference type="SUPFAM" id="SSF81653">
    <property type="entry name" value="Calcium ATPase, transduction domain A"/>
    <property type="match status" value="1"/>
</dbReference>
<dbReference type="PANTHER" id="PTHR43520">
    <property type="entry name" value="ATP7, ISOFORM B"/>
    <property type="match status" value="1"/>
</dbReference>
<dbReference type="PANTHER" id="PTHR43520:SF8">
    <property type="entry name" value="P-TYPE CU(+) TRANSPORTER"/>
    <property type="match status" value="1"/>
</dbReference>
<dbReference type="InterPro" id="IPR001757">
    <property type="entry name" value="P_typ_ATPase"/>
</dbReference>
<dbReference type="Pfam" id="PF00122">
    <property type="entry name" value="E1-E2_ATPase"/>
    <property type="match status" value="1"/>
</dbReference>
<protein>
    <submittedName>
        <fullName evidence="13">Heavy metal translocating P-type ATPase</fullName>
    </submittedName>
</protein>
<dbReference type="InterPro" id="IPR036163">
    <property type="entry name" value="HMA_dom_sf"/>
</dbReference>
<keyword evidence="5 11" id="KW-0547">Nucleotide-binding</keyword>
<feature type="repeat" description="TPR" evidence="10">
    <location>
        <begin position="243"/>
        <end position="276"/>
    </location>
</feature>
<evidence type="ECO:0000256" key="10">
    <source>
        <dbReference type="PROSITE-ProRule" id="PRU00339"/>
    </source>
</evidence>
<dbReference type="Gene3D" id="1.25.40.10">
    <property type="entry name" value="Tetratricopeptide repeat domain"/>
    <property type="match status" value="2"/>
</dbReference>
<dbReference type="InterPro" id="IPR027256">
    <property type="entry name" value="P-typ_ATPase_IB"/>
</dbReference>
<dbReference type="PROSITE" id="PS50293">
    <property type="entry name" value="TPR_REGION"/>
    <property type="match status" value="4"/>
</dbReference>
<dbReference type="NCBIfam" id="TIGR01494">
    <property type="entry name" value="ATPase_P-type"/>
    <property type="match status" value="1"/>
</dbReference>
<dbReference type="Gene3D" id="2.70.150.10">
    <property type="entry name" value="Calcium-transporting ATPase, cytoplasmic transduction domain A"/>
    <property type="match status" value="1"/>
</dbReference>
<dbReference type="SFLD" id="SFLDG00002">
    <property type="entry name" value="C1.7:_P-type_atpase_like"/>
    <property type="match status" value="1"/>
</dbReference>
<keyword evidence="4 11" id="KW-0479">Metal-binding</keyword>
<dbReference type="CDD" id="cd00371">
    <property type="entry name" value="HMA"/>
    <property type="match status" value="1"/>
</dbReference>
<keyword evidence="10" id="KW-0802">TPR repeat</keyword>
<dbReference type="InterPro" id="IPR044492">
    <property type="entry name" value="P_typ_ATPase_HD_dom"/>
</dbReference>
<feature type="domain" description="HMA" evidence="12">
    <location>
        <begin position="358"/>
        <end position="424"/>
    </location>
</feature>
<feature type="transmembrane region" description="Helical" evidence="11">
    <location>
        <begin position="569"/>
        <end position="586"/>
    </location>
</feature>
<dbReference type="InterPro" id="IPR036412">
    <property type="entry name" value="HAD-like_sf"/>
</dbReference>
<feature type="transmembrane region" description="Helical" evidence="11">
    <location>
        <begin position="723"/>
        <end position="742"/>
    </location>
</feature>
<geneLocation type="plasmid" evidence="13 14">
    <name>unnamed1</name>
</geneLocation>
<dbReference type="NCBIfam" id="TIGR01511">
    <property type="entry name" value="ATPase-IB1_Cu"/>
    <property type="match status" value="1"/>
</dbReference>
<feature type="transmembrane region" description="Helical" evidence="11">
    <location>
        <begin position="477"/>
        <end position="498"/>
    </location>
</feature>
<dbReference type="SUPFAM" id="SSF56784">
    <property type="entry name" value="HAD-like"/>
    <property type="match status" value="1"/>
</dbReference>
<keyword evidence="14" id="KW-1185">Reference proteome</keyword>
<dbReference type="EMBL" id="CP044329">
    <property type="protein sequence ID" value="QGM95808.1"/>
    <property type="molecule type" value="Genomic_DNA"/>
</dbReference>
<feature type="transmembrane region" description="Helical" evidence="11">
    <location>
        <begin position="1061"/>
        <end position="1082"/>
    </location>
</feature>
<proteinExistence type="inferred from homology"/>
<evidence type="ECO:0000313" key="13">
    <source>
        <dbReference type="EMBL" id="QGM95808.1"/>
    </source>
</evidence>
<evidence type="ECO:0000256" key="2">
    <source>
        <dbReference type="ARBA" id="ARBA00006024"/>
    </source>
</evidence>
<dbReference type="SUPFAM" id="SSF81665">
    <property type="entry name" value="Calcium ATPase, transmembrane domain M"/>
    <property type="match status" value="1"/>
</dbReference>
<feature type="transmembrane region" description="Helical" evidence="11">
    <location>
        <begin position="748"/>
        <end position="769"/>
    </location>
</feature>
<keyword evidence="3 11" id="KW-0812">Transmembrane</keyword>
<feature type="repeat" description="TPR" evidence="10">
    <location>
        <begin position="73"/>
        <end position="106"/>
    </location>
</feature>
<evidence type="ECO:0000256" key="6">
    <source>
        <dbReference type="ARBA" id="ARBA00022840"/>
    </source>
</evidence>
<evidence type="ECO:0000256" key="3">
    <source>
        <dbReference type="ARBA" id="ARBA00022692"/>
    </source>
</evidence>
<organism evidence="13 14">
    <name type="scientific">Methylocystis rosea</name>
    <dbReference type="NCBI Taxonomy" id="173366"/>
    <lineage>
        <taxon>Bacteria</taxon>
        <taxon>Pseudomonadati</taxon>
        <taxon>Pseudomonadota</taxon>
        <taxon>Alphaproteobacteria</taxon>
        <taxon>Hyphomicrobiales</taxon>
        <taxon>Methylocystaceae</taxon>
        <taxon>Methylocystis</taxon>
    </lineage>
</organism>
<keyword evidence="9 11" id="KW-0472">Membrane</keyword>
<dbReference type="NCBIfam" id="TIGR01525">
    <property type="entry name" value="ATPase-IB_hvy"/>
    <property type="match status" value="1"/>
</dbReference>
<reference evidence="13 14" key="1">
    <citation type="journal article" date="2021" name="AMB Express">
        <title>Isolation and characterisation of Methylocystis spp. for poly-3-hydroxybutyrate production using waste methane feedstocks.</title>
        <authorList>
            <person name="Rumah B.L."/>
            <person name="Stead C.E."/>
            <person name="Claxton Stevens B.H."/>
            <person name="Minton N.P."/>
            <person name="Grosse-Honebrink A."/>
            <person name="Zhang Y."/>
        </authorList>
    </citation>
    <scope>NUCLEOTIDE SEQUENCE [LARGE SCALE GENOMIC DNA]</scope>
    <source>
        <strain evidence="13 14">BRCS1</strain>
    </source>
</reference>
<dbReference type="Gene3D" id="3.40.1110.10">
    <property type="entry name" value="Calcium-transporting ATPase, cytoplasmic domain N"/>
    <property type="match status" value="1"/>
</dbReference>
<evidence type="ECO:0000313" key="14">
    <source>
        <dbReference type="Proteomes" id="UP000424673"/>
    </source>
</evidence>
<dbReference type="SFLD" id="SFLDS00003">
    <property type="entry name" value="Haloacid_Dehalogenase"/>
    <property type="match status" value="1"/>
</dbReference>
<dbReference type="InterPro" id="IPR008250">
    <property type="entry name" value="ATPase_P-typ_transduc_dom_A_sf"/>
</dbReference>
<dbReference type="InterPro" id="IPR023298">
    <property type="entry name" value="ATPase_P-typ_TM_dom_sf"/>
</dbReference>
<dbReference type="Pfam" id="PF13181">
    <property type="entry name" value="TPR_8"/>
    <property type="match status" value="2"/>
</dbReference>
<dbReference type="SMART" id="SM00028">
    <property type="entry name" value="TPR"/>
    <property type="match status" value="6"/>
</dbReference>
<dbReference type="InterPro" id="IPR059000">
    <property type="entry name" value="ATPase_P-type_domA"/>
</dbReference>
<feature type="transmembrane region" description="Helical" evidence="11">
    <location>
        <begin position="539"/>
        <end position="563"/>
    </location>
</feature>
<name>A0ABX6ENZ4_9HYPH</name>
<dbReference type="SUPFAM" id="SSF55008">
    <property type="entry name" value="HMA, heavy metal-associated domain"/>
    <property type="match status" value="1"/>
</dbReference>